<dbReference type="PRINTS" id="PR00700">
    <property type="entry name" value="PRTYPHPHTASE"/>
</dbReference>
<dbReference type="SUPFAM" id="SSF52799">
    <property type="entry name" value="(Phosphotyrosine protein) phosphatases II"/>
    <property type="match status" value="1"/>
</dbReference>
<protein>
    <submittedName>
        <fullName evidence="5">Tyrosine-protein phosphatase non-receptor type 20</fullName>
    </submittedName>
</protein>
<name>A0A662Z0J2_ACIRT</name>
<dbReference type="InterPro" id="IPR029021">
    <property type="entry name" value="Prot-tyrosine_phosphatase-like"/>
</dbReference>
<dbReference type="InterPro" id="IPR001478">
    <property type="entry name" value="PDZ"/>
</dbReference>
<keyword evidence="2" id="KW-0539">Nucleus</keyword>
<comment type="caution">
    <text evidence="5">The sequence shown here is derived from an EMBL/GenBank/DDBJ whole genome shotgun (WGS) entry which is preliminary data.</text>
</comment>
<evidence type="ECO:0000256" key="1">
    <source>
        <dbReference type="ARBA" id="ARBA00004123"/>
    </source>
</evidence>
<proteinExistence type="predicted"/>
<dbReference type="Pfam" id="PF09379">
    <property type="entry name" value="FERM_N"/>
    <property type="match status" value="1"/>
</dbReference>
<dbReference type="Pfam" id="PF00102">
    <property type="entry name" value="Y_phosphatase"/>
    <property type="match status" value="1"/>
</dbReference>
<dbReference type="Gene3D" id="3.10.20.90">
    <property type="entry name" value="Phosphatidylinositol 3-kinase Catalytic Subunit, Chain A, domain 1"/>
    <property type="match status" value="1"/>
</dbReference>
<evidence type="ECO:0000313" key="5">
    <source>
        <dbReference type="EMBL" id="RXN01604.1"/>
    </source>
</evidence>
<dbReference type="PROSITE" id="PS50106">
    <property type="entry name" value="PDZ"/>
    <property type="match status" value="2"/>
</dbReference>
<dbReference type="InterPro" id="IPR018979">
    <property type="entry name" value="FERM_N"/>
</dbReference>
<keyword evidence="5" id="KW-0675">Receptor</keyword>
<dbReference type="PANTHER" id="PTHR46900">
    <property type="entry name" value="TYROSINE-PROTEIN PHOSPHATASE NON-RECEPTOR TYPE 13"/>
    <property type="match status" value="1"/>
</dbReference>
<feature type="domain" description="Tyrosine-protein phosphatase" evidence="3">
    <location>
        <begin position="227"/>
        <end position="372"/>
    </location>
</feature>
<evidence type="ECO:0000259" key="3">
    <source>
        <dbReference type="PROSITE" id="PS50055"/>
    </source>
</evidence>
<dbReference type="SMART" id="SM00228">
    <property type="entry name" value="PDZ"/>
    <property type="match status" value="2"/>
</dbReference>
<dbReference type="InterPro" id="IPR000242">
    <property type="entry name" value="PTP_cat"/>
</dbReference>
<evidence type="ECO:0000256" key="2">
    <source>
        <dbReference type="ARBA" id="ARBA00023242"/>
    </source>
</evidence>
<evidence type="ECO:0000259" key="4">
    <source>
        <dbReference type="PROSITE" id="PS50106"/>
    </source>
</evidence>
<evidence type="ECO:0000313" key="6">
    <source>
        <dbReference type="Proteomes" id="UP000289886"/>
    </source>
</evidence>
<dbReference type="EMBL" id="SCEB01000033">
    <property type="protein sequence ID" value="RXN01604.1"/>
    <property type="molecule type" value="Genomic_DNA"/>
</dbReference>
<dbReference type="InterPro" id="IPR036034">
    <property type="entry name" value="PDZ_sf"/>
</dbReference>
<dbReference type="PANTHER" id="PTHR46900:SF4">
    <property type="entry name" value="FERM AND PDZ DOMAIN CONTAINING 2"/>
    <property type="match status" value="1"/>
</dbReference>
<sequence>MHTKKGKSGSSLSVIMPNGQCIEVKCDIKSKARDVFDLVVAHANLVEHFYFGLAFIDGIKLTGGIGSKLQGIYVLEVIPSSPASEEGSLQPNDKILYICGKCTMGMSLEDAGKACESATQKLKIKATRDDQPVAPKGKWNGKILVKHCLTITFSTSCIIQIEFKKLEREGLGFALVGGNNGSVLQVKAISPGSVSDLDGRLKVGNILLEALEHLKPFDNCLVGKALENRDKNRYRDILPYDKTRVPVGEDQDYINASYIKMSVGPKEYCYISSQGPLPGTTDVFWQMVWENKSDVIAMMTQEVEHGKVKCHKYWPDQLNKPMETNKYQLILDNYQIQDYFQIKIIRMIEKEDQYQFCYKVLVEVLQGILELHGNQRQQQKLF</sequence>
<organism evidence="5 6">
    <name type="scientific">Acipenser ruthenus</name>
    <name type="common">Sterlet sturgeon</name>
    <dbReference type="NCBI Taxonomy" id="7906"/>
    <lineage>
        <taxon>Eukaryota</taxon>
        <taxon>Metazoa</taxon>
        <taxon>Chordata</taxon>
        <taxon>Craniata</taxon>
        <taxon>Vertebrata</taxon>
        <taxon>Euteleostomi</taxon>
        <taxon>Actinopterygii</taxon>
        <taxon>Chondrostei</taxon>
        <taxon>Acipenseriformes</taxon>
        <taxon>Acipenseridae</taxon>
        <taxon>Acipenser</taxon>
    </lineage>
</organism>
<dbReference type="SMART" id="SM00194">
    <property type="entry name" value="PTPc"/>
    <property type="match status" value="1"/>
</dbReference>
<dbReference type="InterPro" id="IPR052074">
    <property type="entry name" value="NonRcpt_TyrProt_Phosphatase"/>
</dbReference>
<dbReference type="InterPro" id="IPR029071">
    <property type="entry name" value="Ubiquitin-like_domsf"/>
</dbReference>
<dbReference type="PROSITE" id="PS50055">
    <property type="entry name" value="TYR_PHOSPHATASE_PTP"/>
    <property type="match status" value="1"/>
</dbReference>
<dbReference type="SUPFAM" id="SSF54236">
    <property type="entry name" value="Ubiquitin-like"/>
    <property type="match status" value="1"/>
</dbReference>
<dbReference type="Proteomes" id="UP000289886">
    <property type="component" value="Unassembled WGS sequence"/>
</dbReference>
<comment type="subcellular location">
    <subcellularLocation>
        <location evidence="1">Nucleus</location>
    </subcellularLocation>
</comment>
<accession>A0A662Z0J2</accession>
<dbReference type="GO" id="GO:0005634">
    <property type="term" value="C:nucleus"/>
    <property type="evidence" value="ECO:0007669"/>
    <property type="project" value="UniProtKB-SubCell"/>
</dbReference>
<keyword evidence="6" id="KW-1185">Reference proteome</keyword>
<dbReference type="AlphaFoldDB" id="A0A662Z0J2"/>
<dbReference type="Gene3D" id="3.90.190.10">
    <property type="entry name" value="Protein tyrosine phosphatase superfamily"/>
    <property type="match status" value="1"/>
</dbReference>
<reference evidence="5 6" key="1">
    <citation type="submission" date="2019-01" db="EMBL/GenBank/DDBJ databases">
        <title>Draft Genome and Complete Hox-Cluster Characterization of the Sterlet Sturgeon (Acipenser ruthenus).</title>
        <authorList>
            <person name="Wei Q."/>
        </authorList>
    </citation>
    <scope>NUCLEOTIDE SEQUENCE [LARGE SCALE GENOMIC DNA]</scope>
    <source>
        <strain evidence="5">WHYD16114868_AA</strain>
        <tissue evidence="5">Blood</tissue>
    </source>
</reference>
<dbReference type="Gene3D" id="2.30.42.10">
    <property type="match status" value="2"/>
</dbReference>
<dbReference type="GO" id="GO:0004725">
    <property type="term" value="F:protein tyrosine phosphatase activity"/>
    <property type="evidence" value="ECO:0007669"/>
    <property type="project" value="InterPro"/>
</dbReference>
<dbReference type="SUPFAM" id="SSF50156">
    <property type="entry name" value="PDZ domain-like"/>
    <property type="match status" value="2"/>
</dbReference>
<feature type="domain" description="PDZ" evidence="4">
    <location>
        <begin position="160"/>
        <end position="209"/>
    </location>
</feature>
<feature type="domain" description="PDZ" evidence="4">
    <location>
        <begin position="58"/>
        <end position="130"/>
    </location>
</feature>
<gene>
    <name evidence="5" type="ORF">EOD39_6155</name>
</gene>